<dbReference type="EMBL" id="CP001348">
    <property type="protein sequence ID" value="ACL75729.1"/>
    <property type="molecule type" value="Genomic_DNA"/>
</dbReference>
<name>B8I1D1_RUMCH</name>
<organism evidence="1 2">
    <name type="scientific">Ruminiclostridium cellulolyticum (strain ATCC 35319 / DSM 5812 / JCM 6584 / H10)</name>
    <name type="common">Clostridium cellulolyticum</name>
    <dbReference type="NCBI Taxonomy" id="394503"/>
    <lineage>
        <taxon>Bacteria</taxon>
        <taxon>Bacillati</taxon>
        <taxon>Bacillota</taxon>
        <taxon>Clostridia</taxon>
        <taxon>Eubacteriales</taxon>
        <taxon>Oscillospiraceae</taxon>
        <taxon>Ruminiclostridium</taxon>
    </lineage>
</organism>
<evidence type="ECO:0000313" key="1">
    <source>
        <dbReference type="EMBL" id="ACL75729.1"/>
    </source>
</evidence>
<dbReference type="Proteomes" id="UP000001349">
    <property type="component" value="Chromosome"/>
</dbReference>
<dbReference type="eggNOG" id="ENOG5030GNV">
    <property type="taxonomic scope" value="Bacteria"/>
</dbReference>
<keyword evidence="2" id="KW-1185">Reference proteome</keyword>
<evidence type="ECO:0000313" key="2">
    <source>
        <dbReference type="Proteomes" id="UP000001349"/>
    </source>
</evidence>
<proteinExistence type="predicted"/>
<reference evidence="1 2" key="1">
    <citation type="submission" date="2009-01" db="EMBL/GenBank/DDBJ databases">
        <title>Complete sequence of Clostridium cellulolyticum H10.</title>
        <authorList>
            <consortium name="US DOE Joint Genome Institute"/>
            <person name="Lucas S."/>
            <person name="Copeland A."/>
            <person name="Lapidus A."/>
            <person name="Glavina del Rio T."/>
            <person name="Dalin E."/>
            <person name="Tice H."/>
            <person name="Bruce D."/>
            <person name="Goodwin L."/>
            <person name="Pitluck S."/>
            <person name="Chertkov O."/>
            <person name="Saunders E."/>
            <person name="Brettin T."/>
            <person name="Detter J.C."/>
            <person name="Han C."/>
            <person name="Larimer F."/>
            <person name="Land M."/>
            <person name="Hauser L."/>
            <person name="Kyrpides N."/>
            <person name="Ivanova N."/>
            <person name="Zhou J."/>
            <person name="Richardson P."/>
        </authorList>
    </citation>
    <scope>NUCLEOTIDE SEQUENCE [LARGE SCALE GENOMIC DNA]</scope>
    <source>
        <strain evidence="2">ATCC 35319 / DSM 5812 / JCM 6584 / H10</strain>
    </source>
</reference>
<sequence length="199" mass="22483">MLLPYIRYPFVSQQPDLIQEQPYYPVQPQYEAYGYTDFYPVTRQPGDPPPVLSNNPATTSIVLFKQLTGYPNYGNPSRNADILYTGNRGTWTFDSPAFLIVPGNQRAQIVIRSVLDDHSAVPVNRYSARITINGSVVHTGPVPLQHGVPAGGMFDNWRDLTFNVPNLRRNNRVTIENTSTAGPSDWIAFDWMELRLSPR</sequence>
<dbReference type="RefSeq" id="WP_015924877.1">
    <property type="nucleotide sequence ID" value="NC_011898.1"/>
</dbReference>
<accession>B8I1D1</accession>
<dbReference type="HOGENOM" id="CLU_1370102_0_0_9"/>
<protein>
    <submittedName>
        <fullName evidence="1">Uncharacterized protein</fullName>
    </submittedName>
</protein>
<dbReference type="AlphaFoldDB" id="B8I1D1"/>
<gene>
    <name evidence="1" type="ordered locus">Ccel_1375</name>
</gene>
<dbReference type="KEGG" id="cce:Ccel_1375"/>